<evidence type="ECO:0000313" key="4">
    <source>
        <dbReference type="EMBL" id="EKN33217.1"/>
    </source>
</evidence>
<dbReference type="NCBIfam" id="TIGR02675">
    <property type="entry name" value="tape_meas_nterm"/>
    <property type="match status" value="1"/>
</dbReference>
<dbReference type="EMBL" id="AGZN01000003">
    <property type="protein sequence ID" value="EKN33217.1"/>
    <property type="molecule type" value="Genomic_DNA"/>
</dbReference>
<evidence type="ECO:0000259" key="3">
    <source>
        <dbReference type="Pfam" id="PF20155"/>
    </source>
</evidence>
<comment type="caution">
    <text evidence="4">The sequence shown here is derived from an EMBL/GenBank/DDBJ whole genome shotgun (WGS) entry which is preliminary data.</text>
</comment>
<evidence type="ECO:0000256" key="1">
    <source>
        <dbReference type="SAM" id="Coils"/>
    </source>
</evidence>
<keyword evidence="1" id="KW-0175">Coiled coil</keyword>
<feature type="domain" description="Tape measure protein N-terminal" evidence="3">
    <location>
        <begin position="206"/>
        <end position="361"/>
    </location>
</feature>
<feature type="coiled-coil region" evidence="1">
    <location>
        <begin position="648"/>
        <end position="675"/>
    </location>
</feature>
<name>A0AAD2TSW3_PARDI</name>
<reference evidence="4 5" key="1">
    <citation type="submission" date="2012-02" db="EMBL/GenBank/DDBJ databases">
        <title>The Genome Sequence of Parabacteroides distasonis CL09T03C24.</title>
        <authorList>
            <consortium name="The Broad Institute Genome Sequencing Platform"/>
            <person name="Earl A."/>
            <person name="Ward D."/>
            <person name="Feldgarden M."/>
            <person name="Gevers D."/>
            <person name="Zitomersky N.L."/>
            <person name="Coyne M.J."/>
            <person name="Comstock L.E."/>
            <person name="Young S.K."/>
            <person name="Zeng Q."/>
            <person name="Gargeya S."/>
            <person name="Fitzgerald M."/>
            <person name="Haas B."/>
            <person name="Abouelleil A."/>
            <person name="Alvarado L."/>
            <person name="Arachchi H.M."/>
            <person name="Berlin A."/>
            <person name="Chapman S.B."/>
            <person name="Gearin G."/>
            <person name="Goldberg J."/>
            <person name="Griggs A."/>
            <person name="Gujja S."/>
            <person name="Hansen M."/>
            <person name="Heiman D."/>
            <person name="Howarth C."/>
            <person name="Larimer J."/>
            <person name="Lui A."/>
            <person name="MacDonald P.J.P."/>
            <person name="McCowen C."/>
            <person name="Montmayeur A."/>
            <person name="Murphy C."/>
            <person name="Neiman D."/>
            <person name="Pearson M."/>
            <person name="Priest M."/>
            <person name="Roberts A."/>
            <person name="Saif S."/>
            <person name="Shea T."/>
            <person name="Sisk P."/>
            <person name="Stolte C."/>
            <person name="Sykes S."/>
            <person name="Wortman J."/>
            <person name="Nusbaum C."/>
            <person name="Birren B."/>
        </authorList>
    </citation>
    <scope>NUCLEOTIDE SEQUENCE [LARGE SCALE GENOMIC DNA]</scope>
    <source>
        <strain evidence="4 5">CL09T03C24</strain>
    </source>
</reference>
<protein>
    <submittedName>
        <fullName evidence="4">Tape measure domain-containing protein</fullName>
    </submittedName>
</protein>
<evidence type="ECO:0000256" key="2">
    <source>
        <dbReference type="SAM" id="MobiDB-lite"/>
    </source>
</evidence>
<organism evidence="4 5">
    <name type="scientific">Parabacteroides distasonis CL09T03C24</name>
    <dbReference type="NCBI Taxonomy" id="999417"/>
    <lineage>
        <taxon>Bacteria</taxon>
        <taxon>Pseudomonadati</taxon>
        <taxon>Bacteroidota</taxon>
        <taxon>Bacteroidia</taxon>
        <taxon>Bacteroidales</taxon>
        <taxon>Tannerellaceae</taxon>
        <taxon>Parabacteroides</taxon>
    </lineage>
</organism>
<feature type="region of interest" description="Disordered" evidence="2">
    <location>
        <begin position="1068"/>
        <end position="1090"/>
    </location>
</feature>
<proteinExistence type="predicted"/>
<sequence length="1569" mass="174836">MPKLVFRVASDWEEVVKLRNEIAKLKQELKGMDSTQSPADFKTLNTQLAASTQRMDELVTNAAKAGAEMETGFKRKIFAASQSVNGFTEKIIAQKAVVKDVEADVKRLGDAYRTALKRNPLCANSKLAEYTSAKKALDEEKSALFGLTQEQANARLSVKKLRDEYSLYKDDAKGITEVNNGITISWKQALGVIGGAAMLKSLVSDITHVRMEIDSVEKSFAALLKSEDKAKEMIGGLKELSIKSGLNTYGTAQTLLGFNVDAEKILPTLKSIGDITMGNNEKFSSMTLAFAQMSAAGRLMGQDLNQMINAGFNPLQVISEKTGKSIAVLKKEMEQGAISSEMVADAFATATAEGGRFYNMLEKQNTGIRGEKNRQSAVIKEKLNEIGEANEKIIAGSYRVTTFLIENYETIGKILVGLVATYGTYRTAVMLVTAADSKHTLVEIGLTNARILARKAQLALNAAMLTNPYVLLAVAVGGLATAMWAMSDSTTAAARAQKEYNDIKDTASKKEQKHKQKIEELLTAARDESLATLTRQKSLEELRKEYPKIFGQYDIEKLKLEDILKLKQQINEEDSNRSVQGRKDDYTSLKQMVANQRRYLQLFDNPELRKNMSDADMQIWKMFAGKQSYVQVREQMGKNSELLKKYQKDVLDDNISAYKANLKNYSKERLEAELKMAQSSASKRNGFNVDGMMVKGGDLESIISSINGALSEKKSPNTYKQDYEEAKKDWEDAQKDLSEIEKDKSKFTSKQYEEAKKRKDTAEKAYKDLGGITGSSLSKQENQSEKLRQQTEKYNLLLNKQALEQQRFAEDLQMKVDESRIKAMNEGSKKTIAQMELNFEKEMQAIDRQKEDALRKKIEDARSAFESNPKNKGKSFDATGIELSDDENKYFDELYKAAIANNEKAYSELANQYLSYTDQRLAIEKKFNDDVALLQEARKRDEAKGDTDEVAKIDRSIGKRTETKNEDVFKLDAEQFKKSMNWEQVFGNLDKVSTDTLKKLKSNLKDFISAQKDLSPENLKELVDAIERIDDKVSERNPFEAMSTSFKSLKTATDAEREAQEAYNKALKEDTDEEKKNAKATLESAKNNKQKALSEATTALHKGVDEIGRYVEAGNQVIGIMETLGVKTPEWLEGAMSGFGEMLNGLEKMDLTKPMSIVTGGLQTIKGALTSVVSLGGLIPGFGGADYSRYNKMKEEYDTLVDVWDTLISKKQQYIDISYGDEARKVGQETLDLLDKKAKSNVTLGLERLNAGASIGSHSIGVRQRKGMSKEGWDELRKAAQSIGFDYNSVADGRMTGLFDLTADQLSELQDEAPTFWAKLDGDVQEYLQNVIDCNTEIESMKDKLNETMTGVSFDSFYDSFISTLSDMDKSSKDMADDFGEYLKTAILSNLVANKYRDKIEALYNDWASKSDSDDDGIFDLTAEKSEQLKAAQRALAEQMMAERDAMANAFGWNSGKYSQSSSKGGFQAMSQDTGSELNGRFTALQMAGEEIKSQNALQSQSLNILTMKADAILSVNTETRNIADDTRDLIANSYLELVQISENTGAIVKPIQQIQKDIAEVKKNTSKL</sequence>
<dbReference type="RefSeq" id="WP_005862417.1">
    <property type="nucleotide sequence ID" value="NZ_JH976485.1"/>
</dbReference>
<evidence type="ECO:0000313" key="5">
    <source>
        <dbReference type="Proteomes" id="UP000006262"/>
    </source>
</evidence>
<gene>
    <name evidence="4" type="ORF">HMPREF1059_00258</name>
</gene>
<feature type="coiled-coil region" evidence="1">
    <location>
        <begin position="720"/>
        <end position="797"/>
    </location>
</feature>
<dbReference type="Pfam" id="PF20155">
    <property type="entry name" value="TMP_3"/>
    <property type="match status" value="1"/>
</dbReference>
<feature type="compositionally biased region" description="Basic and acidic residues" evidence="2">
    <location>
        <begin position="1068"/>
        <end position="1077"/>
    </location>
</feature>
<accession>A0AAD2TSW3</accession>
<dbReference type="InterPro" id="IPR013491">
    <property type="entry name" value="Tape_meas_N"/>
</dbReference>
<dbReference type="Proteomes" id="UP000006262">
    <property type="component" value="Unassembled WGS sequence"/>
</dbReference>